<accession>A0A858RAU7</accession>
<evidence type="ECO:0000313" key="8">
    <source>
        <dbReference type="EMBL" id="QJE74292.1"/>
    </source>
</evidence>
<feature type="domain" description="EamA" evidence="7">
    <location>
        <begin position="179"/>
        <end position="314"/>
    </location>
</feature>
<evidence type="ECO:0000313" key="9">
    <source>
        <dbReference type="Proteomes" id="UP000501891"/>
    </source>
</evidence>
<dbReference type="AlphaFoldDB" id="A0A858RAU7"/>
<comment type="similarity">
    <text evidence="2">Belongs to the EamA transporter family.</text>
</comment>
<dbReference type="InterPro" id="IPR050638">
    <property type="entry name" value="AA-Vitamin_Transporters"/>
</dbReference>
<evidence type="ECO:0000256" key="2">
    <source>
        <dbReference type="ARBA" id="ARBA00007362"/>
    </source>
</evidence>
<dbReference type="EMBL" id="CP051775">
    <property type="protein sequence ID" value="QJE74292.1"/>
    <property type="molecule type" value="Genomic_DNA"/>
</dbReference>
<dbReference type="Gene3D" id="1.10.3730.20">
    <property type="match status" value="1"/>
</dbReference>
<dbReference type="InterPro" id="IPR037185">
    <property type="entry name" value="EmrE-like"/>
</dbReference>
<feature type="transmembrane region" description="Helical" evidence="6">
    <location>
        <begin position="27"/>
        <end position="44"/>
    </location>
</feature>
<protein>
    <submittedName>
        <fullName evidence="8">DMT family transporter</fullName>
    </submittedName>
</protein>
<comment type="subcellular location">
    <subcellularLocation>
        <location evidence="1">Membrane</location>
        <topology evidence="1">Multi-pass membrane protein</topology>
    </subcellularLocation>
</comment>
<evidence type="ECO:0000256" key="3">
    <source>
        <dbReference type="ARBA" id="ARBA00022692"/>
    </source>
</evidence>
<dbReference type="Proteomes" id="UP000501891">
    <property type="component" value="Chromosome"/>
</dbReference>
<dbReference type="KEGG" id="acru:HHL28_15480"/>
<keyword evidence="5 6" id="KW-0472">Membrane</keyword>
<dbReference type="SUPFAM" id="SSF103481">
    <property type="entry name" value="Multidrug resistance efflux transporter EmrE"/>
    <property type="match status" value="2"/>
</dbReference>
<keyword evidence="3 6" id="KW-0812">Transmembrane</keyword>
<feature type="transmembrane region" description="Helical" evidence="6">
    <location>
        <begin position="95"/>
        <end position="118"/>
    </location>
</feature>
<feature type="transmembrane region" description="Helical" evidence="6">
    <location>
        <begin position="297"/>
        <end position="316"/>
    </location>
</feature>
<feature type="transmembrane region" description="Helical" evidence="6">
    <location>
        <begin position="208"/>
        <end position="228"/>
    </location>
</feature>
<evidence type="ECO:0000256" key="1">
    <source>
        <dbReference type="ARBA" id="ARBA00004141"/>
    </source>
</evidence>
<reference evidence="8" key="1">
    <citation type="submission" date="2020-04" db="EMBL/GenBank/DDBJ databases">
        <title>A desert anoxygenic phototrophic bacterium fixes CO2 using RubisCO under aerobic conditions.</title>
        <authorList>
            <person name="Tang K."/>
        </authorList>
    </citation>
    <scope>NUCLEOTIDE SEQUENCE [LARGE SCALE GENOMIC DNA]</scope>
    <source>
        <strain evidence="8">MIMtkB3</strain>
    </source>
</reference>
<name>A0A858RAU7_9PROT</name>
<organism evidence="8 9">
    <name type="scientific">Aerophototrophica crusticola</name>
    <dbReference type="NCBI Taxonomy" id="1709002"/>
    <lineage>
        <taxon>Bacteria</taxon>
        <taxon>Pseudomonadati</taxon>
        <taxon>Pseudomonadota</taxon>
        <taxon>Alphaproteobacteria</taxon>
        <taxon>Rhodospirillales</taxon>
        <taxon>Rhodospirillaceae</taxon>
        <taxon>Aerophototrophica</taxon>
    </lineage>
</organism>
<keyword evidence="4 6" id="KW-1133">Transmembrane helix</keyword>
<feature type="transmembrane region" description="Helical" evidence="6">
    <location>
        <begin position="154"/>
        <end position="172"/>
    </location>
</feature>
<feature type="transmembrane region" description="Helical" evidence="6">
    <location>
        <begin position="124"/>
        <end position="142"/>
    </location>
</feature>
<feature type="transmembrane region" description="Helical" evidence="6">
    <location>
        <begin position="64"/>
        <end position="83"/>
    </location>
</feature>
<feature type="domain" description="EamA" evidence="7">
    <location>
        <begin position="34"/>
        <end position="164"/>
    </location>
</feature>
<evidence type="ECO:0000256" key="5">
    <source>
        <dbReference type="ARBA" id="ARBA00023136"/>
    </source>
</evidence>
<gene>
    <name evidence="8" type="ORF">HHL28_15480</name>
</gene>
<dbReference type="PANTHER" id="PTHR32322:SF2">
    <property type="entry name" value="EAMA DOMAIN-CONTAINING PROTEIN"/>
    <property type="match status" value="1"/>
</dbReference>
<proteinExistence type="inferred from homology"/>
<dbReference type="PANTHER" id="PTHR32322">
    <property type="entry name" value="INNER MEMBRANE TRANSPORTER"/>
    <property type="match status" value="1"/>
</dbReference>
<sequence>MPDASPTDLRDLRAAAPRTADRAASRPVGRVTALVLLGLVMLLWGGNWPVMKVAVQAMPPVSFAASRLVLGSLTLFAVAAAAGQLRLPSRHDLPIVLWVGLLQMAVFLLCVSLALQHVPAGRSAILAYTTPLWVVPLALVWLGETLNRMKVAGLLLGLAGVGVLFNPLALDWGDREMLLGNGLLMLAALAWAVNMVQVRRHRWEGTPLSLGPWQLLVGAVLLVPLALVMEEPGQVAWTGELWACLVYNGPIATALGFWAIVSANRALPAITLSLSTLGTPLVGLVASAWWLGEPLGLANLAGLALIGAGLVLVALADRKR</sequence>
<feature type="transmembrane region" description="Helical" evidence="6">
    <location>
        <begin position="267"/>
        <end position="291"/>
    </location>
</feature>
<evidence type="ECO:0000256" key="4">
    <source>
        <dbReference type="ARBA" id="ARBA00022989"/>
    </source>
</evidence>
<evidence type="ECO:0000256" key="6">
    <source>
        <dbReference type="SAM" id="Phobius"/>
    </source>
</evidence>
<dbReference type="InterPro" id="IPR000620">
    <property type="entry name" value="EamA_dom"/>
</dbReference>
<dbReference type="GO" id="GO:0016020">
    <property type="term" value="C:membrane"/>
    <property type="evidence" value="ECO:0007669"/>
    <property type="project" value="UniProtKB-SubCell"/>
</dbReference>
<dbReference type="Pfam" id="PF00892">
    <property type="entry name" value="EamA"/>
    <property type="match status" value="2"/>
</dbReference>
<evidence type="ECO:0000259" key="7">
    <source>
        <dbReference type="Pfam" id="PF00892"/>
    </source>
</evidence>
<feature type="transmembrane region" description="Helical" evidence="6">
    <location>
        <begin position="178"/>
        <end position="196"/>
    </location>
</feature>
<feature type="transmembrane region" description="Helical" evidence="6">
    <location>
        <begin position="240"/>
        <end position="260"/>
    </location>
</feature>
<keyword evidence="9" id="KW-1185">Reference proteome</keyword>